<dbReference type="EMBL" id="CP024636">
    <property type="protein sequence ID" value="QGR06255.1"/>
    <property type="molecule type" value="Genomic_DNA"/>
</dbReference>
<keyword evidence="4" id="KW-1185">Reference proteome</keyword>
<dbReference type="AlphaFoldDB" id="A0AAP9H3V1"/>
<dbReference type="Proteomes" id="UP000424872">
    <property type="component" value="Chromosome"/>
</dbReference>
<reference evidence="1" key="3">
    <citation type="submission" date="2023-07" db="EMBL/GenBank/DDBJ databases">
        <title>The extreme plant-growth-promoting properties of Pantoea phytobeneficialis PF55 revealed by functional and genomic analysis.</title>
        <authorList>
            <person name="Nascimento F.X."/>
            <person name="Marcio R.J."/>
        </authorList>
    </citation>
    <scope>NUCLEOTIDE SEQUENCE</scope>
    <source>
        <strain evidence="1">PF55</strain>
    </source>
</reference>
<dbReference type="Proteomes" id="UP001171299">
    <property type="component" value="Unassembled WGS sequence"/>
</dbReference>
<evidence type="ECO:0000313" key="1">
    <source>
        <dbReference type="EMBL" id="MDO6406249.1"/>
    </source>
</evidence>
<dbReference type="EMBL" id="JAUOOM010000005">
    <property type="protein sequence ID" value="MDO6406249.1"/>
    <property type="molecule type" value="Genomic_DNA"/>
</dbReference>
<name>A0AAP9H3V1_9GAMM</name>
<evidence type="ECO:0000313" key="4">
    <source>
        <dbReference type="Proteomes" id="UP001171299"/>
    </source>
</evidence>
<dbReference type="RefSeq" id="WP_208725203.1">
    <property type="nucleotide sequence ID" value="NZ_CP024636.1"/>
</dbReference>
<evidence type="ECO:0000313" key="2">
    <source>
        <dbReference type="EMBL" id="QGR06255.1"/>
    </source>
</evidence>
<protein>
    <submittedName>
        <fullName evidence="2">Uncharacterized protein</fullName>
    </submittedName>
</protein>
<proteinExistence type="predicted"/>
<gene>
    <name evidence="2" type="ORF">CTZ24_07490</name>
    <name evidence="1" type="ORF">Q3404_06640</name>
</gene>
<reference evidence="3" key="1">
    <citation type="submission" date="2017-11" db="EMBL/GenBank/DDBJ databases">
        <title>Genome sequence of Pantoea sp. MSR2.</title>
        <authorList>
            <person name="Nascimento F.X."/>
        </authorList>
    </citation>
    <scope>NUCLEOTIDE SEQUENCE [LARGE SCALE GENOMIC DNA]</scope>
    <source>
        <strain evidence="3">MSR2</strain>
    </source>
</reference>
<organism evidence="2 3">
    <name type="scientific">Pantoea phytobeneficialis</name>
    <dbReference type="NCBI Taxonomy" id="2052056"/>
    <lineage>
        <taxon>Bacteria</taxon>
        <taxon>Pseudomonadati</taxon>
        <taxon>Pseudomonadota</taxon>
        <taxon>Gammaproteobacteria</taxon>
        <taxon>Enterobacterales</taxon>
        <taxon>Erwiniaceae</taxon>
        <taxon>Pantoea</taxon>
    </lineage>
</organism>
<evidence type="ECO:0000313" key="3">
    <source>
        <dbReference type="Proteomes" id="UP000424872"/>
    </source>
</evidence>
<accession>A0AAP9H3V1</accession>
<sequence length="65" mass="7287">MTIQVRVWYTQADGSIAGPMPVEKNYDVDLSSATTTEERFDMVSNAVSEDTELTEKTNVTWQLVS</sequence>
<reference evidence="2" key="2">
    <citation type="journal article" date="2020" name="Environ. Microbiol.">
        <title>The extreme plant-growth-promoting properties of Pantoea phytobeneficialis MSR2 revealed by functional and genomic analysis.</title>
        <authorList>
            <person name="Nascimento F.X."/>
            <person name="Hernandez A.G."/>
            <person name="Glick B.R."/>
            <person name="Rossi M.J."/>
        </authorList>
    </citation>
    <scope>NUCLEOTIDE SEQUENCE</scope>
    <source>
        <strain evidence="2">MSR2</strain>
    </source>
</reference>
<dbReference type="KEGG" id="ppho:CTZ24_07490"/>